<dbReference type="Gene3D" id="3.40.50.720">
    <property type="entry name" value="NAD(P)-binding Rossmann-like Domain"/>
    <property type="match status" value="1"/>
</dbReference>
<dbReference type="Pfam" id="PF13561">
    <property type="entry name" value="adh_short_C2"/>
    <property type="match status" value="1"/>
</dbReference>
<comment type="caution">
    <text evidence="2">The sequence shown here is derived from an EMBL/GenBank/DDBJ whole genome shotgun (WGS) entry which is preliminary data.</text>
</comment>
<dbReference type="GO" id="GO:0030497">
    <property type="term" value="P:fatty acid elongation"/>
    <property type="evidence" value="ECO:0007669"/>
    <property type="project" value="TreeGrafter"/>
</dbReference>
<evidence type="ECO:0000313" key="2">
    <source>
        <dbReference type="EMBL" id="KEQ14239.1"/>
    </source>
</evidence>
<dbReference type="PANTHER" id="PTHR42760:SF40">
    <property type="entry name" value="3-OXOACYL-[ACYL-CARRIER-PROTEIN] REDUCTASE, CHLOROPLASTIC"/>
    <property type="match status" value="1"/>
</dbReference>
<dbReference type="InterPro" id="IPR036291">
    <property type="entry name" value="NAD(P)-bd_dom_sf"/>
</dbReference>
<name>A0A081N716_9GAMM</name>
<dbReference type="InterPro" id="IPR002347">
    <property type="entry name" value="SDR_fam"/>
</dbReference>
<dbReference type="PANTHER" id="PTHR42760">
    <property type="entry name" value="SHORT-CHAIN DEHYDROGENASES/REDUCTASES FAMILY MEMBER"/>
    <property type="match status" value="1"/>
</dbReference>
<dbReference type="Proteomes" id="UP000028006">
    <property type="component" value="Unassembled WGS sequence"/>
</dbReference>
<dbReference type="eggNOG" id="COG1028">
    <property type="taxonomic scope" value="Bacteria"/>
</dbReference>
<dbReference type="RefSeq" id="WP_034874029.1">
    <property type="nucleotide sequence ID" value="NZ_JOKG01000002.1"/>
</dbReference>
<dbReference type="SUPFAM" id="SSF51735">
    <property type="entry name" value="NAD(P)-binding Rossmann-fold domains"/>
    <property type="match status" value="1"/>
</dbReference>
<comment type="similarity">
    <text evidence="1">Belongs to the short-chain dehydrogenases/reductases (SDR) family.</text>
</comment>
<dbReference type="CDD" id="cd05233">
    <property type="entry name" value="SDR_c"/>
    <property type="match status" value="1"/>
</dbReference>
<gene>
    <name evidence="2" type="ORF">GZ77_07410</name>
</gene>
<reference evidence="2 3" key="1">
    <citation type="submission" date="2014-06" db="EMBL/GenBank/DDBJ databases">
        <title>Whole Genome Sequences of Three Symbiotic Endozoicomonas Bacteria.</title>
        <authorList>
            <person name="Neave M.J."/>
            <person name="Apprill A."/>
            <person name="Voolstra C.R."/>
        </authorList>
    </citation>
    <scope>NUCLEOTIDE SEQUENCE [LARGE SCALE GENOMIC DNA]</scope>
    <source>
        <strain evidence="2 3">LMG 24815</strain>
    </source>
</reference>
<sequence>MLLKDKVVIISGIGPGLGVKLAIEAARAGARGLVLGARTAASLGDAEQRVNELGLDCEILKVPTDICDRAQCDHLVKESLKAFSRVDALINSAFYHGNFEPVESADLKDWRRVMDTNLIGTMNMTQAVLPAMKEQKSGAITMISTMATRKPFVLEFGGEAGYAASKGALNTTVKYLAKELGQYGIRVNTALMGWMWGLPVQTFVKFTANNEQISEEEAMQQITRNIPLGHIPTDTDCAKAALFLVSDYASAVTGATLDVNGGEFMAA</sequence>
<proteinExistence type="inferred from homology"/>
<protein>
    <submittedName>
        <fullName evidence="2">Short-chain dehydrogenase</fullName>
    </submittedName>
</protein>
<dbReference type="GO" id="GO:0016616">
    <property type="term" value="F:oxidoreductase activity, acting on the CH-OH group of donors, NAD or NADP as acceptor"/>
    <property type="evidence" value="ECO:0007669"/>
    <property type="project" value="TreeGrafter"/>
</dbReference>
<organism evidence="2 3">
    <name type="scientific">Endozoicomonas montiporae</name>
    <dbReference type="NCBI Taxonomy" id="1027273"/>
    <lineage>
        <taxon>Bacteria</taxon>
        <taxon>Pseudomonadati</taxon>
        <taxon>Pseudomonadota</taxon>
        <taxon>Gammaproteobacteria</taxon>
        <taxon>Oceanospirillales</taxon>
        <taxon>Endozoicomonadaceae</taxon>
        <taxon>Endozoicomonas</taxon>
    </lineage>
</organism>
<accession>A0A081N716</accession>
<keyword evidence="3" id="KW-1185">Reference proteome</keyword>
<evidence type="ECO:0000313" key="3">
    <source>
        <dbReference type="Proteomes" id="UP000028006"/>
    </source>
</evidence>
<dbReference type="FunFam" id="3.40.50.720:FF:000084">
    <property type="entry name" value="Short-chain dehydrogenase reductase"/>
    <property type="match status" value="1"/>
</dbReference>
<dbReference type="NCBIfam" id="NF005909">
    <property type="entry name" value="PRK07890.1"/>
    <property type="match status" value="1"/>
</dbReference>
<dbReference type="EMBL" id="JOKG01000002">
    <property type="protein sequence ID" value="KEQ14239.1"/>
    <property type="molecule type" value="Genomic_DNA"/>
</dbReference>
<evidence type="ECO:0000256" key="1">
    <source>
        <dbReference type="ARBA" id="ARBA00006484"/>
    </source>
</evidence>
<dbReference type="AlphaFoldDB" id="A0A081N716"/>
<dbReference type="PRINTS" id="PR00081">
    <property type="entry name" value="GDHRDH"/>
</dbReference>